<dbReference type="HOGENOM" id="CLU_113299_0_1_5"/>
<proteinExistence type="predicted"/>
<keyword evidence="3" id="KW-1185">Reference proteome</keyword>
<dbReference type="PANTHER" id="PTHR35813">
    <property type="entry name" value="INNER MEMBRANE PROTEIN YBAN"/>
    <property type="match status" value="1"/>
</dbReference>
<dbReference type="KEGG" id="pgv:SL003B_2327"/>
<dbReference type="PATRIC" id="fig|991905.3.peg.2383"/>
<keyword evidence="1 2" id="KW-0812">Transmembrane</keyword>
<keyword evidence="1" id="KW-1133">Transmembrane helix</keyword>
<dbReference type="PIRSF" id="PIRSF016789">
    <property type="entry name" value="DUF454"/>
    <property type="match status" value="1"/>
</dbReference>
<dbReference type="InterPro" id="IPR007401">
    <property type="entry name" value="DUF454"/>
</dbReference>
<evidence type="ECO:0000313" key="3">
    <source>
        <dbReference type="Proteomes" id="UP000008130"/>
    </source>
</evidence>
<gene>
    <name evidence="2" type="ordered locus">SL003B_2327</name>
</gene>
<evidence type="ECO:0000256" key="1">
    <source>
        <dbReference type="SAM" id="Phobius"/>
    </source>
</evidence>
<dbReference type="RefSeq" id="WP_013653067.1">
    <property type="nucleotide sequence ID" value="NC_015259.1"/>
</dbReference>
<dbReference type="eggNOG" id="COG2832">
    <property type="taxonomic scope" value="Bacteria"/>
</dbReference>
<dbReference type="EMBL" id="CP002568">
    <property type="protein sequence ID" value="ADZ70752.1"/>
    <property type="molecule type" value="Genomic_DNA"/>
</dbReference>
<reference evidence="2 3" key="1">
    <citation type="journal article" date="2011" name="J. Bacteriol.">
        <title>Complete genome sequence of Polymorphum gilvum SL003B-26A1T, a crude oil-degrading bacterium from oil-polluted saline soil.</title>
        <authorList>
            <person name="Li S.G."/>
            <person name="Tang Y.Q."/>
            <person name="Nie Y."/>
            <person name="Cai M."/>
            <person name="Wu X.L."/>
        </authorList>
    </citation>
    <scope>NUCLEOTIDE SEQUENCE [LARGE SCALE GENOMIC DNA]</scope>
    <source>
        <strain evidence="3">LMG 25793 / CGMCC 1.9160 / SL003B-26A1</strain>
    </source>
</reference>
<keyword evidence="1" id="KW-0472">Membrane</keyword>
<feature type="transmembrane region" description="Helical" evidence="1">
    <location>
        <begin position="6"/>
        <end position="39"/>
    </location>
</feature>
<dbReference type="PANTHER" id="PTHR35813:SF1">
    <property type="entry name" value="INNER MEMBRANE PROTEIN YBAN"/>
    <property type="match status" value="1"/>
</dbReference>
<sequence>MRRTAYRLAGFGCVGLGIVGAFLPLLPTTIFFILAAGFFARSSPELEARILDHPQFGPPVRAWREHGVIPPRAKAFAILGMTMGYAIFLVGSGAGPLLAAAVAVFMLASAAYVLSRPSRPG</sequence>
<accession>F2J0R6</accession>
<evidence type="ECO:0000313" key="2">
    <source>
        <dbReference type="EMBL" id="ADZ70752.1"/>
    </source>
</evidence>
<dbReference type="AlphaFoldDB" id="F2J0R6"/>
<dbReference type="GO" id="GO:0005886">
    <property type="term" value="C:plasma membrane"/>
    <property type="evidence" value="ECO:0007669"/>
    <property type="project" value="TreeGrafter"/>
</dbReference>
<dbReference type="Proteomes" id="UP000008130">
    <property type="component" value="Chromosome"/>
</dbReference>
<protein>
    <submittedName>
        <fullName evidence="2">Putative transmembrane protein</fullName>
    </submittedName>
</protein>
<name>F2J0R6_POLGS</name>
<dbReference type="Pfam" id="PF04304">
    <property type="entry name" value="DUF454"/>
    <property type="match status" value="1"/>
</dbReference>
<organism evidence="2 3">
    <name type="scientific">Polymorphum gilvum (strain LMG 25793 / CGMCC 1.9160 / SL003B-26A1)</name>
    <dbReference type="NCBI Taxonomy" id="991905"/>
    <lineage>
        <taxon>Bacteria</taxon>
        <taxon>Pseudomonadati</taxon>
        <taxon>Pseudomonadota</taxon>
        <taxon>Alphaproteobacteria</taxon>
        <taxon>Rhodobacterales</taxon>
        <taxon>Paracoccaceae</taxon>
        <taxon>Polymorphum</taxon>
    </lineage>
</organism>